<accession>A0A9E2KBJ4</accession>
<feature type="coiled-coil region" evidence="1">
    <location>
        <begin position="69"/>
        <end position="110"/>
    </location>
</feature>
<dbReference type="EMBL" id="JAHLFQ010000043">
    <property type="protein sequence ID" value="MBU3803593.1"/>
    <property type="molecule type" value="Genomic_DNA"/>
</dbReference>
<keyword evidence="1" id="KW-0175">Coiled coil</keyword>
<evidence type="ECO:0000313" key="4">
    <source>
        <dbReference type="Proteomes" id="UP000824229"/>
    </source>
</evidence>
<evidence type="ECO:0008006" key="5">
    <source>
        <dbReference type="Google" id="ProtNLM"/>
    </source>
</evidence>
<reference evidence="3" key="2">
    <citation type="submission" date="2021-04" db="EMBL/GenBank/DDBJ databases">
        <authorList>
            <person name="Gilroy R."/>
        </authorList>
    </citation>
    <scope>NUCLEOTIDE SEQUENCE</scope>
    <source>
        <strain evidence="3">B5-657</strain>
    </source>
</reference>
<dbReference type="AlphaFoldDB" id="A0A9E2KBJ4"/>
<name>A0A9E2KBJ4_9FIRM</name>
<protein>
    <recommendedName>
        <fullName evidence="5">Magnesium transporter MgtE intracellular domain-containing protein</fullName>
    </recommendedName>
</protein>
<comment type="caution">
    <text evidence="3">The sequence shown here is derived from an EMBL/GenBank/DDBJ whole genome shotgun (WGS) entry which is preliminary data.</text>
</comment>
<organism evidence="3 4">
    <name type="scientific">Candidatus Cellulosilyticum pullistercoris</name>
    <dbReference type="NCBI Taxonomy" id="2838521"/>
    <lineage>
        <taxon>Bacteria</taxon>
        <taxon>Bacillati</taxon>
        <taxon>Bacillota</taxon>
        <taxon>Clostridia</taxon>
        <taxon>Lachnospirales</taxon>
        <taxon>Cellulosilyticaceae</taxon>
        <taxon>Cellulosilyticum</taxon>
    </lineage>
</organism>
<keyword evidence="2" id="KW-0472">Membrane</keyword>
<keyword evidence="2" id="KW-1133">Transmembrane helix</keyword>
<reference evidence="3" key="1">
    <citation type="journal article" date="2021" name="PeerJ">
        <title>Extensive microbial diversity within the chicken gut microbiome revealed by metagenomics and culture.</title>
        <authorList>
            <person name="Gilroy R."/>
            <person name="Ravi A."/>
            <person name="Getino M."/>
            <person name="Pursley I."/>
            <person name="Horton D.L."/>
            <person name="Alikhan N.F."/>
            <person name="Baker D."/>
            <person name="Gharbi K."/>
            <person name="Hall N."/>
            <person name="Watson M."/>
            <person name="Adriaenssens E.M."/>
            <person name="Foster-Nyarko E."/>
            <person name="Jarju S."/>
            <person name="Secka A."/>
            <person name="Antonio M."/>
            <person name="Oren A."/>
            <person name="Chaudhuri R.R."/>
            <person name="La Ragione R."/>
            <person name="Hildebrand F."/>
            <person name="Pallen M.J."/>
        </authorList>
    </citation>
    <scope>NUCLEOTIDE SEQUENCE</scope>
    <source>
        <strain evidence="3">B5-657</strain>
    </source>
</reference>
<dbReference type="Proteomes" id="UP000824229">
    <property type="component" value="Unassembled WGS sequence"/>
</dbReference>
<keyword evidence="2" id="KW-0812">Transmembrane</keyword>
<evidence type="ECO:0000313" key="3">
    <source>
        <dbReference type="EMBL" id="MBU3803593.1"/>
    </source>
</evidence>
<evidence type="ECO:0000256" key="2">
    <source>
        <dbReference type="SAM" id="Phobius"/>
    </source>
</evidence>
<proteinExistence type="predicted"/>
<evidence type="ECO:0000256" key="1">
    <source>
        <dbReference type="SAM" id="Coils"/>
    </source>
</evidence>
<feature type="transmembrane region" description="Helical" evidence="2">
    <location>
        <begin position="30"/>
        <end position="47"/>
    </location>
</feature>
<gene>
    <name evidence="3" type="ORF">H9872_02380</name>
</gene>
<sequence length="241" mass="27576">MGKKRVLTEKNKETPVAPSLTLRKRKKKKWLMRVLIILIVVGLIYFFRVSILNGLKNIPVIEQFIPDILNEETLSIEELNLKVKSQEQEIERLKAENETLEASNTKLSIQNESLKQYEAMYTDFLAQKEAWDEEVAKTDTDLFIDQFESVYPDTAERIYKTLKGEKLLSDKQKALSKTIGEMDETQAAKALELLITTDSELIQIIFEGMNTDRKALILGEMTSDSAAQVIKLIAPDHQLID</sequence>